<dbReference type="Proteomes" id="UP001295423">
    <property type="component" value="Unassembled WGS sequence"/>
</dbReference>
<feature type="region of interest" description="Disordered" evidence="1">
    <location>
        <begin position="116"/>
        <end position="154"/>
    </location>
</feature>
<organism evidence="3 4">
    <name type="scientific">Cylindrotheca closterium</name>
    <dbReference type="NCBI Taxonomy" id="2856"/>
    <lineage>
        <taxon>Eukaryota</taxon>
        <taxon>Sar</taxon>
        <taxon>Stramenopiles</taxon>
        <taxon>Ochrophyta</taxon>
        <taxon>Bacillariophyta</taxon>
        <taxon>Bacillariophyceae</taxon>
        <taxon>Bacillariophycidae</taxon>
        <taxon>Bacillariales</taxon>
        <taxon>Bacillariaceae</taxon>
        <taxon>Cylindrotheca</taxon>
    </lineage>
</organism>
<evidence type="ECO:0000313" key="4">
    <source>
        <dbReference type="Proteomes" id="UP001295423"/>
    </source>
</evidence>
<keyword evidence="2" id="KW-0812">Transmembrane</keyword>
<dbReference type="AlphaFoldDB" id="A0AAD2CPZ6"/>
<keyword evidence="4" id="KW-1185">Reference proteome</keyword>
<feature type="transmembrane region" description="Helical" evidence="2">
    <location>
        <begin position="91"/>
        <end position="109"/>
    </location>
</feature>
<name>A0AAD2CPZ6_9STRA</name>
<keyword evidence="2" id="KW-0472">Membrane</keyword>
<evidence type="ECO:0000313" key="3">
    <source>
        <dbReference type="EMBL" id="CAJ1936473.1"/>
    </source>
</evidence>
<evidence type="ECO:0000256" key="2">
    <source>
        <dbReference type="SAM" id="Phobius"/>
    </source>
</evidence>
<accession>A0AAD2CPZ6</accession>
<gene>
    <name evidence="3" type="ORF">CYCCA115_LOCUS5209</name>
</gene>
<evidence type="ECO:0000256" key="1">
    <source>
        <dbReference type="SAM" id="MobiDB-lite"/>
    </source>
</evidence>
<feature type="compositionally biased region" description="Low complexity" evidence="1">
    <location>
        <begin position="46"/>
        <end position="58"/>
    </location>
</feature>
<sequence length="358" mass="38425">MREDSRKNDFYMSWSSDGADSSTSTTLPHVMKGSSSDDVVGDIVTPVSPSEAPSSPAAQVDFYTYSGDDEEGAVGELVDTKSEAKSHRWKGLIVILLLLALGFGLYILFRNEAPGTKDASNPPWNPADMPSGAPTSESETVMPSLTPTTPPLYDPPSVEDCIAIARGKVIDGQDEMLVERYEVVLDVALDSGGIAIQGILNRLVAETRQIILPEILGCGDASRKLMEIESGADDNPSASSAIVSMIRGSARRQLSLPTSPSSRFIMANAAVSIRNPSAEWCASGSGPLCYRVIMSFDMAFRSDDLKVLTVVQYIAEAFKSPDSLADKLLLGSPFQNIFVRDVYPAFHTAIPTLSPSHL</sequence>
<protein>
    <submittedName>
        <fullName evidence="3">Uncharacterized protein</fullName>
    </submittedName>
</protein>
<feature type="region of interest" description="Disordered" evidence="1">
    <location>
        <begin position="1"/>
        <end position="58"/>
    </location>
</feature>
<feature type="compositionally biased region" description="Low complexity" evidence="1">
    <location>
        <begin position="13"/>
        <end position="26"/>
    </location>
</feature>
<proteinExistence type="predicted"/>
<reference evidence="3" key="1">
    <citation type="submission" date="2023-08" db="EMBL/GenBank/DDBJ databases">
        <authorList>
            <person name="Audoor S."/>
            <person name="Bilcke G."/>
        </authorList>
    </citation>
    <scope>NUCLEOTIDE SEQUENCE</scope>
</reference>
<dbReference type="EMBL" id="CAKOGP040000557">
    <property type="protein sequence ID" value="CAJ1936473.1"/>
    <property type="molecule type" value="Genomic_DNA"/>
</dbReference>
<comment type="caution">
    <text evidence="3">The sequence shown here is derived from an EMBL/GenBank/DDBJ whole genome shotgun (WGS) entry which is preliminary data.</text>
</comment>
<keyword evidence="2" id="KW-1133">Transmembrane helix</keyword>